<accession>A0A3S8R4R6</accession>
<dbReference type="KEGG" id="tsig:D6T69_04360"/>
<proteinExistence type="predicted"/>
<evidence type="ECO:0008006" key="3">
    <source>
        <dbReference type="Google" id="ProtNLM"/>
    </source>
</evidence>
<dbReference type="EMBL" id="CP032548">
    <property type="protein sequence ID" value="AZJ34795.1"/>
    <property type="molecule type" value="Genomic_DNA"/>
</dbReference>
<name>A0A3S8R4R6_9FLAO</name>
<sequence length="279" mass="31797">MKTKILITLVVFLCIKTFAQEEIKGNYRIYLKNDGTSKNDKVPIVLEEGEDKEEVLYTINGKNATKKSKGYVDIDKNFSFKKINPKFNYSSIFVDLEQKENKLIILPREDVADDFKKYNGTKERRLYIDVTEGVKITRKSWKVSAITVPLKIYLTSQSDSLSSFTNNIETDVNVAVTYGKSWEKYSYKKGREPKLTNTQNFYGFLGLNKLELTEKNTDGINDGDNILSISSGVGYQYGYGKLGLSILLGMDFPVSSLGQNWVFKYQPWLGMGIGYSIFK</sequence>
<dbReference type="RefSeq" id="WP_125066623.1">
    <property type="nucleotide sequence ID" value="NZ_CP032548.1"/>
</dbReference>
<evidence type="ECO:0000313" key="1">
    <source>
        <dbReference type="EMBL" id="AZJ34795.1"/>
    </source>
</evidence>
<protein>
    <recommendedName>
        <fullName evidence="3">Outer membrane protein beta-barrel domain-containing protein</fullName>
    </recommendedName>
</protein>
<dbReference type="AlphaFoldDB" id="A0A3S8R4R6"/>
<reference evidence="1 2" key="1">
    <citation type="submission" date="2018-09" db="EMBL/GenBank/DDBJ databases">
        <title>Insights into the microbiota of Asian seabass (Lates calcarifer) with tenacibaculosis symptoms and description of sp. nov. Tenacibaculum singaporense.</title>
        <authorList>
            <person name="Miyake S."/>
            <person name="Soh M."/>
            <person name="Azman M.N."/>
            <person name="Ngoh S.Y."/>
            <person name="Orban L."/>
        </authorList>
    </citation>
    <scope>NUCLEOTIDE SEQUENCE [LARGE SCALE GENOMIC DNA]</scope>
    <source>
        <strain evidence="1 2">DSM 106434</strain>
    </source>
</reference>
<keyword evidence="2" id="KW-1185">Reference proteome</keyword>
<organism evidence="1 2">
    <name type="scientific">Tenacibaculum singaporense</name>
    <dbReference type="NCBI Taxonomy" id="2358479"/>
    <lineage>
        <taxon>Bacteria</taxon>
        <taxon>Pseudomonadati</taxon>
        <taxon>Bacteroidota</taxon>
        <taxon>Flavobacteriia</taxon>
        <taxon>Flavobacteriales</taxon>
        <taxon>Flavobacteriaceae</taxon>
        <taxon>Tenacibaculum</taxon>
    </lineage>
</organism>
<gene>
    <name evidence="1" type="ORF">D6T69_04360</name>
</gene>
<evidence type="ECO:0000313" key="2">
    <source>
        <dbReference type="Proteomes" id="UP000274593"/>
    </source>
</evidence>
<dbReference type="Proteomes" id="UP000274593">
    <property type="component" value="Chromosome"/>
</dbReference>